<dbReference type="InterPro" id="IPR050563">
    <property type="entry name" value="4-hydroxybenzoyl-CoA_TE"/>
</dbReference>
<evidence type="ECO:0000313" key="3">
    <source>
        <dbReference type="EMBL" id="ABG89239.1"/>
    </source>
</evidence>
<protein>
    <submittedName>
        <fullName evidence="3">Uncharacterized protein</fullName>
    </submittedName>
</protein>
<dbReference type="Pfam" id="PF13279">
    <property type="entry name" value="4HBT_2"/>
    <property type="match status" value="1"/>
</dbReference>
<comment type="similarity">
    <text evidence="1">Belongs to the 4-hydroxybenzoyl-CoA thioesterase family.</text>
</comment>
<dbReference type="NCBIfam" id="TIGR02799">
    <property type="entry name" value="thio_ybgC"/>
    <property type="match status" value="1"/>
</dbReference>
<sequence length="139" mass="16305">MREIMLMDFPIRVYYEDTDAGGVVYHSNYLNFFERARTEFLRQQHFSQQELFSQSLAFVVKRIEIDYKLPARLDDLLNVETTLSELKKATLIFKQRLWKDGDCLSEANVTVACVDLIKMKPVAIPDDIRQALQKSYFSI</sequence>
<reference evidence="3" key="1">
    <citation type="journal article" date="2007" name="Vet. Microbiol.">
        <title>The response of Mannheimia haemolytica to iron limitation: implications for the acquisition of iron in the bovine lung.</title>
        <authorList>
            <person name="Roehrig S.C."/>
            <person name="Tran H.Q."/>
            <person name="Spehr V."/>
            <person name="Gunkel N."/>
            <person name="Selzer P.M."/>
            <person name="Ullrich H.J."/>
        </authorList>
    </citation>
    <scope>NUCLEOTIDE SEQUENCE</scope>
    <source>
        <strain evidence="3">A1</strain>
    </source>
</reference>
<evidence type="ECO:0000256" key="2">
    <source>
        <dbReference type="ARBA" id="ARBA00022801"/>
    </source>
</evidence>
<dbReference type="SUPFAM" id="SSF54637">
    <property type="entry name" value="Thioesterase/thiol ester dehydrase-isomerase"/>
    <property type="match status" value="1"/>
</dbReference>
<dbReference type="CDD" id="cd00586">
    <property type="entry name" value="4HBT"/>
    <property type="match status" value="1"/>
</dbReference>
<dbReference type="FunFam" id="3.10.129.10:FF:000004">
    <property type="entry name" value="Tol-pal system-associated acyl-CoA thioesterase"/>
    <property type="match status" value="1"/>
</dbReference>
<dbReference type="PROSITE" id="PS01328">
    <property type="entry name" value="4HBCOA_THIOESTERASE"/>
    <property type="match status" value="1"/>
</dbReference>
<name>Q06PS8_MANHA</name>
<dbReference type="NCBIfam" id="TIGR00051">
    <property type="entry name" value="YbgC/FadM family acyl-CoA thioesterase"/>
    <property type="match status" value="1"/>
</dbReference>
<gene>
    <name evidence="3" type="ORF">mh1646</name>
</gene>
<dbReference type="InterPro" id="IPR006684">
    <property type="entry name" value="YbgC/YbaW"/>
</dbReference>
<accession>Q06PS8</accession>
<organism evidence="3">
    <name type="scientific">Mannheimia haemolytica</name>
    <name type="common">Pasteurella haemolytica</name>
    <dbReference type="NCBI Taxonomy" id="75985"/>
    <lineage>
        <taxon>Bacteria</taxon>
        <taxon>Pseudomonadati</taxon>
        <taxon>Pseudomonadota</taxon>
        <taxon>Gammaproteobacteria</taxon>
        <taxon>Pasteurellales</taxon>
        <taxon>Pasteurellaceae</taxon>
        <taxon>Mannheimia</taxon>
    </lineage>
</organism>
<dbReference type="GO" id="GO:0047617">
    <property type="term" value="F:fatty acyl-CoA hydrolase activity"/>
    <property type="evidence" value="ECO:0007669"/>
    <property type="project" value="TreeGrafter"/>
</dbReference>
<dbReference type="EMBL" id="DQ680282">
    <property type="protein sequence ID" value="ABG89239.1"/>
    <property type="molecule type" value="Genomic_DNA"/>
</dbReference>
<dbReference type="PANTHER" id="PTHR31793">
    <property type="entry name" value="4-HYDROXYBENZOYL-COA THIOESTERASE FAMILY MEMBER"/>
    <property type="match status" value="1"/>
</dbReference>
<dbReference type="PIRSF" id="PIRSF003230">
    <property type="entry name" value="YbgC"/>
    <property type="match status" value="1"/>
</dbReference>
<proteinExistence type="inferred from homology"/>
<dbReference type="InterPro" id="IPR029069">
    <property type="entry name" value="HotDog_dom_sf"/>
</dbReference>
<dbReference type="Gene3D" id="3.10.129.10">
    <property type="entry name" value="Hotdog Thioesterase"/>
    <property type="match status" value="1"/>
</dbReference>
<dbReference type="InterPro" id="IPR008272">
    <property type="entry name" value="HB-CoA_thioesterase_AS"/>
</dbReference>
<evidence type="ECO:0000256" key="1">
    <source>
        <dbReference type="ARBA" id="ARBA00005953"/>
    </source>
</evidence>
<dbReference type="InterPro" id="IPR014166">
    <property type="entry name" value="Tol-Pal_acyl-CoA_thioesterase"/>
</dbReference>
<dbReference type="AlphaFoldDB" id="Q06PS8"/>
<dbReference type="PANTHER" id="PTHR31793:SF37">
    <property type="entry name" value="ACYL-COA THIOESTER HYDROLASE YBGC"/>
    <property type="match status" value="1"/>
</dbReference>
<keyword evidence="2" id="KW-0378">Hydrolase</keyword>